<evidence type="ECO:0000313" key="5">
    <source>
        <dbReference type="Proteomes" id="UP000295197"/>
    </source>
</evidence>
<evidence type="ECO:0000256" key="1">
    <source>
        <dbReference type="ARBA" id="ARBA00006243"/>
    </source>
</evidence>
<evidence type="ECO:0000259" key="2">
    <source>
        <dbReference type="Pfam" id="PF00586"/>
    </source>
</evidence>
<feature type="domain" description="PurM-like N-terminal" evidence="2">
    <location>
        <begin position="32"/>
        <end position="137"/>
    </location>
</feature>
<dbReference type="Proteomes" id="UP000295197">
    <property type="component" value="Unassembled WGS sequence"/>
</dbReference>
<sequence length="347" mass="37512">MSKVNQNLVDSVLAQSVGYASDKVLQGPAYGVDCAVISITEKIGMVVSSDPLSIIPWIGMKASAYISLHLAANDIATSGLAPQYGQFTLNLPQYMDEEGLQQYWEHIHQFAAQAKINITGGHTSFDAHNNSTLAGGVTLFAVGDIEHIMTSTQAEEGDVLLMTKTAGLTAISILAMVFPNYLCTHLGDEVVQEAASSFWNISVLPESQVVRELHMDSKTVNAMHDVTEGGVMGAVYEFATASRKGIRLDTDKIPVSPVHADVAHIFGLDPQRIIGAGSMLIACKKEGKEMLINELQRRGISCTEIGMFLSESEGRFFTKGDEMYPLNAPAQDAYWSVFAKSMENGLS</sequence>
<reference evidence="4 5" key="1">
    <citation type="submission" date="2019-03" db="EMBL/GenBank/DDBJ databases">
        <title>Genomic Encyclopedia of Type Strains, Phase IV (KMG-IV): sequencing the most valuable type-strain genomes for metagenomic binning, comparative biology and taxonomic classification.</title>
        <authorList>
            <person name="Goeker M."/>
        </authorList>
    </citation>
    <scope>NUCLEOTIDE SEQUENCE [LARGE SCALE GENOMIC DNA]</scope>
    <source>
        <strain evidence="4 5">DSM 22362</strain>
    </source>
</reference>
<dbReference type="InterPro" id="IPR016188">
    <property type="entry name" value="PurM-like_N"/>
</dbReference>
<evidence type="ECO:0000259" key="3">
    <source>
        <dbReference type="Pfam" id="PF02769"/>
    </source>
</evidence>
<accession>A0A4R3VX69</accession>
<dbReference type="InterPro" id="IPR036921">
    <property type="entry name" value="PurM-like_N_sf"/>
</dbReference>
<comment type="caution">
    <text evidence="4">The sequence shown here is derived from an EMBL/GenBank/DDBJ whole genome shotgun (WGS) entry which is preliminary data.</text>
</comment>
<dbReference type="Gene3D" id="3.90.650.10">
    <property type="entry name" value="PurM-like C-terminal domain"/>
    <property type="match status" value="1"/>
</dbReference>
<dbReference type="PIRSF" id="PIRSF005644">
    <property type="entry name" value="Hdrgns_mtr_HypE"/>
    <property type="match status" value="1"/>
</dbReference>
<keyword evidence="5" id="KW-1185">Reference proteome</keyword>
<proteinExistence type="inferred from homology"/>
<organism evidence="4 5">
    <name type="scientific">Sphingobacterium alimentarium</name>
    <dbReference type="NCBI Taxonomy" id="797292"/>
    <lineage>
        <taxon>Bacteria</taxon>
        <taxon>Pseudomonadati</taxon>
        <taxon>Bacteroidota</taxon>
        <taxon>Sphingobacteriia</taxon>
        <taxon>Sphingobacteriales</taxon>
        <taxon>Sphingobacteriaceae</taxon>
        <taxon>Sphingobacterium</taxon>
    </lineage>
</organism>
<dbReference type="Pfam" id="PF02769">
    <property type="entry name" value="AIRS_C"/>
    <property type="match status" value="1"/>
</dbReference>
<dbReference type="InterPro" id="IPR010918">
    <property type="entry name" value="PurM-like_C_dom"/>
</dbReference>
<dbReference type="GO" id="GO:0051604">
    <property type="term" value="P:protein maturation"/>
    <property type="evidence" value="ECO:0007669"/>
    <property type="project" value="TreeGrafter"/>
</dbReference>
<name>A0A4R3VX69_9SPHI</name>
<evidence type="ECO:0000313" key="4">
    <source>
        <dbReference type="EMBL" id="TCV12279.1"/>
    </source>
</evidence>
<comment type="similarity">
    <text evidence="1">Belongs to the HypE family.</text>
</comment>
<gene>
    <name evidence="4" type="ORF">EDC17_102446</name>
</gene>
<dbReference type="AlphaFoldDB" id="A0A4R3VX69"/>
<feature type="domain" description="PurM-like C-terminal" evidence="3">
    <location>
        <begin position="155"/>
        <end position="314"/>
    </location>
</feature>
<dbReference type="EMBL" id="SMBZ01000024">
    <property type="protein sequence ID" value="TCV12279.1"/>
    <property type="molecule type" value="Genomic_DNA"/>
</dbReference>
<dbReference type="PANTHER" id="PTHR30303">
    <property type="entry name" value="HYDROGENASE ISOENZYMES FORMATION PROTEIN HYPE"/>
    <property type="match status" value="1"/>
</dbReference>
<dbReference type="Pfam" id="PF00586">
    <property type="entry name" value="AIRS"/>
    <property type="match status" value="1"/>
</dbReference>
<protein>
    <submittedName>
        <fullName evidence="4">Hydrogenase maturation factor</fullName>
    </submittedName>
</protein>
<dbReference type="SUPFAM" id="SSF56042">
    <property type="entry name" value="PurM C-terminal domain-like"/>
    <property type="match status" value="1"/>
</dbReference>
<dbReference type="PANTHER" id="PTHR30303:SF4">
    <property type="entry name" value="HYDROGENASE EXPRESSION_FORMATION PROTEIN HYPE"/>
    <property type="match status" value="1"/>
</dbReference>
<dbReference type="InterPro" id="IPR011854">
    <property type="entry name" value="HypE"/>
</dbReference>
<dbReference type="SUPFAM" id="SSF55326">
    <property type="entry name" value="PurM N-terminal domain-like"/>
    <property type="match status" value="1"/>
</dbReference>
<dbReference type="Gene3D" id="3.30.1330.10">
    <property type="entry name" value="PurM-like, N-terminal domain"/>
    <property type="match status" value="1"/>
</dbReference>
<dbReference type="InterPro" id="IPR036676">
    <property type="entry name" value="PurM-like_C_sf"/>
</dbReference>
<dbReference type="OrthoDB" id="9801934at2"/>
<dbReference type="RefSeq" id="WP_132777918.1">
    <property type="nucleotide sequence ID" value="NZ_SMBZ01000024.1"/>
</dbReference>